<keyword evidence="3" id="KW-1185">Reference proteome</keyword>
<dbReference type="Pfam" id="PF09995">
    <property type="entry name" value="MPAB_Lcp_cat"/>
    <property type="match status" value="1"/>
</dbReference>
<name>A0A4R5D7I0_9ACTN</name>
<dbReference type="InParanoid" id="A0A4R5D7I0"/>
<dbReference type="PANTHER" id="PTHR36151:SF3">
    <property type="entry name" value="ER-BOUND OXYGENASE MPAB_MPAB'_RUBBER OXYGENASE CATALYTIC DOMAIN-CONTAINING PROTEIN"/>
    <property type="match status" value="1"/>
</dbReference>
<dbReference type="PANTHER" id="PTHR36151">
    <property type="entry name" value="BLR2777 PROTEIN"/>
    <property type="match status" value="1"/>
</dbReference>
<gene>
    <name evidence="2" type="ORF">E1269_14080</name>
</gene>
<evidence type="ECO:0000259" key="1">
    <source>
        <dbReference type="Pfam" id="PF09995"/>
    </source>
</evidence>
<dbReference type="EMBL" id="SMKZ01000018">
    <property type="protein sequence ID" value="TDE09449.1"/>
    <property type="molecule type" value="Genomic_DNA"/>
</dbReference>
<accession>A0A4R5D7I0</accession>
<dbReference type="GO" id="GO:0016491">
    <property type="term" value="F:oxidoreductase activity"/>
    <property type="evidence" value="ECO:0007669"/>
    <property type="project" value="InterPro"/>
</dbReference>
<reference evidence="2 3" key="1">
    <citation type="submission" date="2019-03" db="EMBL/GenBank/DDBJ databases">
        <title>Draft genome sequences of novel Actinobacteria.</title>
        <authorList>
            <person name="Sahin N."/>
            <person name="Ay H."/>
            <person name="Saygin H."/>
        </authorList>
    </citation>
    <scope>NUCLEOTIDE SEQUENCE [LARGE SCALE GENOMIC DNA]</scope>
    <source>
        <strain evidence="2 3">5K138</strain>
    </source>
</reference>
<dbReference type="Proteomes" id="UP000294739">
    <property type="component" value="Unassembled WGS sequence"/>
</dbReference>
<evidence type="ECO:0000313" key="2">
    <source>
        <dbReference type="EMBL" id="TDE09449.1"/>
    </source>
</evidence>
<proteinExistence type="predicted"/>
<dbReference type="AlphaFoldDB" id="A0A4R5D7I0"/>
<sequence>MTGDLGLFGPDSVSWRVHREPVLWLAGLRALYLQALHPRAVAGVVQNSDIRRDCWARLMRTAEYVGTVVYGTTEQAERAGRRVRGIHARLRGRDPRTGEEFRVDDPDLLRWVHVTEVESFVSTARRARLGLTDDDVDQYYAEQVRAAELVGLDPASVPSSAADVAAFYDDVRPRLALTAEARDVAKFLTVPPIPNRLILPIGRTAWLGVATTAFALLPRWARRLYRLPGFPTTDLAASLAVVSLRRVSNALPVREGPIYRDAMRRAEQLGTAPQPAAR</sequence>
<evidence type="ECO:0000313" key="3">
    <source>
        <dbReference type="Proteomes" id="UP000294739"/>
    </source>
</evidence>
<organism evidence="2 3">
    <name type="scientific">Jiangella asiatica</name>
    <dbReference type="NCBI Taxonomy" id="2530372"/>
    <lineage>
        <taxon>Bacteria</taxon>
        <taxon>Bacillati</taxon>
        <taxon>Actinomycetota</taxon>
        <taxon>Actinomycetes</taxon>
        <taxon>Jiangellales</taxon>
        <taxon>Jiangellaceae</taxon>
        <taxon>Jiangella</taxon>
    </lineage>
</organism>
<feature type="domain" description="ER-bound oxygenase mpaB/mpaB'/Rubber oxygenase catalytic" evidence="1">
    <location>
        <begin position="15"/>
        <end position="237"/>
    </location>
</feature>
<dbReference type="RefSeq" id="WP_131895509.1">
    <property type="nucleotide sequence ID" value="NZ_SMKZ01000018.1"/>
</dbReference>
<comment type="caution">
    <text evidence="2">The sequence shown here is derived from an EMBL/GenBank/DDBJ whole genome shotgun (WGS) entry which is preliminary data.</text>
</comment>
<dbReference type="OrthoDB" id="108890at2"/>
<dbReference type="InterPro" id="IPR018713">
    <property type="entry name" value="MPAB/Lcp_cat_dom"/>
</dbReference>
<protein>
    <submittedName>
        <fullName evidence="2">DUF2236 domain-containing protein</fullName>
    </submittedName>
</protein>